<dbReference type="AlphaFoldDB" id="A0A554W3V2"/>
<accession>A0A554W3V2</accession>
<dbReference type="NCBIfam" id="TIGR02566">
    <property type="entry name" value="cas_Csy3"/>
    <property type="match status" value="1"/>
</dbReference>
<dbReference type="Proteomes" id="UP000315736">
    <property type="component" value="Unassembled WGS sequence"/>
</dbReference>
<feature type="compositionally biased region" description="Basic and acidic residues" evidence="1">
    <location>
        <begin position="344"/>
        <end position="360"/>
    </location>
</feature>
<protein>
    <submittedName>
        <fullName evidence="2">CRISPR-associated protein Csy3</fullName>
    </submittedName>
</protein>
<dbReference type="EMBL" id="VJNB01000018">
    <property type="protein sequence ID" value="TSE18254.1"/>
    <property type="molecule type" value="Genomic_DNA"/>
</dbReference>
<dbReference type="RefSeq" id="WP_143891465.1">
    <property type="nucleotide sequence ID" value="NZ_VJNB01000018.1"/>
</dbReference>
<evidence type="ECO:0000313" key="3">
    <source>
        <dbReference type="Proteomes" id="UP000315736"/>
    </source>
</evidence>
<comment type="caution">
    <text evidence="2">The sequence shown here is derived from an EMBL/GenBank/DDBJ whole genome shotgun (WGS) entry which is preliminary data.</text>
</comment>
<evidence type="ECO:0000313" key="2">
    <source>
        <dbReference type="EMBL" id="TSE18254.1"/>
    </source>
</evidence>
<sequence length="387" mass="43184">MQQLGKLPGIFAVQRGIILSDAVFYNAVDGNERSPVKVVRHGVLGTQNVVGKEKDVKNPQRTESAKTEADANGLIVTFSLSTIDLRQSVYACSEPDWKSAVLGFIERYENSEELHELCRRYARNILNGRWLWRNRLLGRSITIQVTSTKYQKTIAVDALKIPFNSFGNYSAEEQELGSWLHESFAGSVDTIHVRAHLDFGMTGSIEVFPSQNMVMKKPDGFARSLYKLDRMSRHDLIKLVGETQADRYMADMIDMGIAALRDQKVSNAIRTIDTWYEGSGDAAPIPIEPLGANIERNMIMRPPSSANNLFYLLPRVLPTAPQAGQFNAEAAFVLANLIRGFVGSEKDEKQKTGGDEENTAKKRGRPPKNQNNDTEEKQAAAQTDTLF</sequence>
<keyword evidence="3" id="KW-1185">Reference proteome</keyword>
<feature type="region of interest" description="Disordered" evidence="1">
    <location>
        <begin position="344"/>
        <end position="387"/>
    </location>
</feature>
<reference evidence="2 3" key="1">
    <citation type="submission" date="2019-07" db="EMBL/GenBank/DDBJ databases">
        <title>Tepidimonas alkaliphilus YIM 72238 draft genome.</title>
        <authorList>
            <person name="Da Costa M.S."/>
            <person name="Froufe H.J.C."/>
            <person name="Egas C."/>
            <person name="Albuquerque L."/>
        </authorList>
    </citation>
    <scope>NUCLEOTIDE SEQUENCE [LARGE SCALE GENOMIC DNA]</scope>
    <source>
        <strain evidence="2 3">YIM 72238</strain>
    </source>
</reference>
<evidence type="ECO:0000256" key="1">
    <source>
        <dbReference type="SAM" id="MobiDB-lite"/>
    </source>
</evidence>
<dbReference type="Pfam" id="PF09615">
    <property type="entry name" value="Cas_Csy3"/>
    <property type="match status" value="1"/>
</dbReference>
<dbReference type="OrthoDB" id="240864at2"/>
<organism evidence="2 3">
    <name type="scientific">Tepidimonas alkaliphilus</name>
    <dbReference type="NCBI Taxonomy" id="2588942"/>
    <lineage>
        <taxon>Bacteria</taxon>
        <taxon>Pseudomonadati</taxon>
        <taxon>Pseudomonadota</taxon>
        <taxon>Betaproteobacteria</taxon>
        <taxon>Burkholderiales</taxon>
        <taxon>Tepidimonas</taxon>
    </lineage>
</organism>
<dbReference type="InterPro" id="IPR013399">
    <property type="entry name" value="CRISPR-assoc_prot_Csy3"/>
</dbReference>
<gene>
    <name evidence="2" type="primary">csy3</name>
    <name evidence="2" type="ORF">Talka_02281</name>
</gene>
<proteinExistence type="predicted"/>
<name>A0A554W3V2_9BURK</name>